<dbReference type="EMBL" id="MCOG01000229">
    <property type="protein sequence ID" value="ORY23837.1"/>
    <property type="molecule type" value="Genomic_DNA"/>
</dbReference>
<evidence type="ECO:0000256" key="3">
    <source>
        <dbReference type="ARBA" id="ARBA00022763"/>
    </source>
</evidence>
<sequence length="305" mass="35786">MSCTKFSQKIQKIIGSDSLNKIKEQNKSAILNTCYSIDIIKNSSLYVTNKVKKIILINAPNMNPERPNQLSEDEALKGLKQLYNNLFKEFEKNVKNNKFMNLFKIPKENTNLNDNSKEKASVKTSWSDGLLLYIRHPEHFKDSIYKIYDKFMVIYDKYPKAKYHLLIIPKEEIKSIYYLNKSHLPLIKDMIELSKEVINDLNKKNGEIEFQIGFHAIPSMNQVHMHVISRDFISPFLKTKKHWNTFTSEFFLKPSFIIEQLNNNGCIKLDRQYYENILKQPLKCCKCGQDLKNMPTLKAHLTTHI</sequence>
<dbReference type="GO" id="GO:0030983">
    <property type="term" value="F:mismatched DNA binding"/>
    <property type="evidence" value="ECO:0007669"/>
    <property type="project" value="TreeGrafter"/>
</dbReference>
<keyword evidence="4 10" id="KW-0863">Zinc-finger</keyword>
<dbReference type="PANTHER" id="PTHR12486:SF4">
    <property type="entry name" value="APRATAXIN"/>
    <property type="match status" value="1"/>
</dbReference>
<dbReference type="InterPro" id="IPR036265">
    <property type="entry name" value="HIT-like_sf"/>
</dbReference>
<evidence type="ECO:0000256" key="4">
    <source>
        <dbReference type="ARBA" id="ARBA00022771"/>
    </source>
</evidence>
<dbReference type="Pfam" id="PF16278">
    <property type="entry name" value="zf-C2HE"/>
    <property type="match status" value="1"/>
</dbReference>
<evidence type="ECO:0000256" key="10">
    <source>
        <dbReference type="PROSITE-ProRule" id="PRU00042"/>
    </source>
</evidence>
<evidence type="ECO:0000313" key="14">
    <source>
        <dbReference type="EMBL" id="ORY23837.1"/>
    </source>
</evidence>
<dbReference type="Proteomes" id="UP000193920">
    <property type="component" value="Unassembled WGS sequence"/>
</dbReference>
<evidence type="ECO:0000256" key="9">
    <source>
        <dbReference type="ARBA" id="ARBA00023242"/>
    </source>
</evidence>
<dbReference type="STRING" id="1754190.A0A1Y2ANP7"/>
<evidence type="ECO:0000256" key="7">
    <source>
        <dbReference type="ARBA" id="ARBA00023125"/>
    </source>
</evidence>
<evidence type="ECO:0000256" key="6">
    <source>
        <dbReference type="ARBA" id="ARBA00022833"/>
    </source>
</evidence>
<dbReference type="InterPro" id="IPR019808">
    <property type="entry name" value="Histidine_triad_CS"/>
</dbReference>
<keyword evidence="8" id="KW-0234">DNA repair</keyword>
<evidence type="ECO:0000256" key="2">
    <source>
        <dbReference type="ARBA" id="ARBA00022723"/>
    </source>
</evidence>
<dbReference type="AlphaFoldDB" id="A0A1Y2ANP7"/>
<dbReference type="PROSITE" id="PS00028">
    <property type="entry name" value="ZINC_FINGER_C2H2_1"/>
    <property type="match status" value="1"/>
</dbReference>
<dbReference type="GO" id="GO:0003725">
    <property type="term" value="F:double-stranded RNA binding"/>
    <property type="evidence" value="ECO:0007669"/>
    <property type="project" value="TreeGrafter"/>
</dbReference>
<feature type="domain" description="HIT" evidence="13">
    <location>
        <begin position="130"/>
        <end position="237"/>
    </location>
</feature>
<dbReference type="FunFam" id="3.30.428.10:FF:000004">
    <property type="entry name" value="aprataxin isoform X2"/>
    <property type="match status" value="1"/>
</dbReference>
<dbReference type="OrthoDB" id="3512845at2759"/>
<evidence type="ECO:0000259" key="13">
    <source>
        <dbReference type="PROSITE" id="PS51084"/>
    </source>
</evidence>
<comment type="caution">
    <text evidence="14">The sequence shown here is derived from an EMBL/GenBank/DDBJ whole genome shotgun (WGS) entry which is preliminary data.</text>
</comment>
<dbReference type="GO" id="GO:0003697">
    <property type="term" value="F:single-stranded DNA binding"/>
    <property type="evidence" value="ECO:0007669"/>
    <property type="project" value="TreeGrafter"/>
</dbReference>
<dbReference type="GO" id="GO:0000012">
    <property type="term" value="P:single strand break repair"/>
    <property type="evidence" value="ECO:0007669"/>
    <property type="project" value="TreeGrafter"/>
</dbReference>
<dbReference type="PROSITE" id="PS51084">
    <property type="entry name" value="HIT_2"/>
    <property type="match status" value="1"/>
</dbReference>
<evidence type="ECO:0000256" key="8">
    <source>
        <dbReference type="ARBA" id="ARBA00023204"/>
    </source>
</evidence>
<dbReference type="Pfam" id="PF11969">
    <property type="entry name" value="DcpS_C"/>
    <property type="match status" value="1"/>
</dbReference>
<keyword evidence="3" id="KW-0227">DNA damage</keyword>
<dbReference type="SUPFAM" id="SSF54197">
    <property type="entry name" value="HIT-like"/>
    <property type="match status" value="1"/>
</dbReference>
<dbReference type="InterPro" id="IPR011146">
    <property type="entry name" value="HIT-like"/>
</dbReference>
<keyword evidence="2" id="KW-0479">Metal-binding</keyword>
<protein>
    <submittedName>
        <fullName evidence="14">HIT-like protein</fullName>
    </submittedName>
</protein>
<dbReference type="InterPro" id="IPR032566">
    <property type="entry name" value="Znf-C2HE"/>
</dbReference>
<dbReference type="PROSITE" id="PS00892">
    <property type="entry name" value="HIT_1"/>
    <property type="match status" value="1"/>
</dbReference>
<evidence type="ECO:0000313" key="15">
    <source>
        <dbReference type="Proteomes" id="UP000193920"/>
    </source>
</evidence>
<proteinExistence type="predicted"/>
<keyword evidence="6" id="KW-0862">Zinc</keyword>
<dbReference type="GO" id="GO:0033699">
    <property type="term" value="F:DNA 5'-adenosine monophosphate hydrolase activity"/>
    <property type="evidence" value="ECO:0007669"/>
    <property type="project" value="TreeGrafter"/>
</dbReference>
<dbReference type="PROSITE" id="PS50157">
    <property type="entry name" value="ZINC_FINGER_C2H2_2"/>
    <property type="match status" value="1"/>
</dbReference>
<feature type="domain" description="C2H2-type" evidence="12">
    <location>
        <begin position="282"/>
        <end position="305"/>
    </location>
</feature>
<dbReference type="GO" id="GO:0008270">
    <property type="term" value="F:zinc ion binding"/>
    <property type="evidence" value="ECO:0007669"/>
    <property type="project" value="UniProtKB-KW"/>
</dbReference>
<dbReference type="Gene3D" id="3.30.428.10">
    <property type="entry name" value="HIT-like"/>
    <property type="match status" value="1"/>
</dbReference>
<keyword evidence="7" id="KW-0238">DNA-binding</keyword>
<dbReference type="PANTHER" id="PTHR12486">
    <property type="entry name" value="APRATAXIN-RELATED"/>
    <property type="match status" value="1"/>
</dbReference>
<name>A0A1Y2ANP7_9FUNG</name>
<dbReference type="GO" id="GO:1990165">
    <property type="term" value="F:single-strand break-containing DNA binding"/>
    <property type="evidence" value="ECO:0007669"/>
    <property type="project" value="TreeGrafter"/>
</dbReference>
<accession>A0A1Y2ANP7</accession>
<comment type="subcellular location">
    <subcellularLocation>
        <location evidence="1">Nucleus</location>
    </subcellularLocation>
</comment>
<evidence type="ECO:0000256" key="5">
    <source>
        <dbReference type="ARBA" id="ARBA00022801"/>
    </source>
</evidence>
<organism evidence="14 15">
    <name type="scientific">Neocallimastix californiae</name>
    <dbReference type="NCBI Taxonomy" id="1754190"/>
    <lineage>
        <taxon>Eukaryota</taxon>
        <taxon>Fungi</taxon>
        <taxon>Fungi incertae sedis</taxon>
        <taxon>Chytridiomycota</taxon>
        <taxon>Chytridiomycota incertae sedis</taxon>
        <taxon>Neocallimastigomycetes</taxon>
        <taxon>Neocallimastigales</taxon>
        <taxon>Neocallimastigaceae</taxon>
        <taxon>Neocallimastix</taxon>
    </lineage>
</organism>
<gene>
    <name evidence="14" type="ORF">LY90DRAFT_514832</name>
</gene>
<reference evidence="14 15" key="1">
    <citation type="submission" date="2016-08" db="EMBL/GenBank/DDBJ databases">
        <title>A Parts List for Fungal Cellulosomes Revealed by Comparative Genomics.</title>
        <authorList>
            <consortium name="DOE Joint Genome Institute"/>
            <person name="Haitjema C.H."/>
            <person name="Gilmore S.P."/>
            <person name="Henske J.K."/>
            <person name="Solomon K.V."/>
            <person name="De Groot R."/>
            <person name="Kuo A."/>
            <person name="Mondo S.J."/>
            <person name="Salamov A.A."/>
            <person name="Labutti K."/>
            <person name="Zhao Z."/>
            <person name="Chiniquy J."/>
            <person name="Barry K."/>
            <person name="Brewer H.M."/>
            <person name="Purvine S.O."/>
            <person name="Wright A.T."/>
            <person name="Boxma B."/>
            <person name="Van Alen T."/>
            <person name="Hackstein J.H."/>
            <person name="Baker S.E."/>
            <person name="Grigoriev I.V."/>
            <person name="O'Malley M.A."/>
        </authorList>
    </citation>
    <scope>NUCLEOTIDE SEQUENCE [LARGE SCALE GENOMIC DNA]</scope>
    <source>
        <strain evidence="14 15">G1</strain>
    </source>
</reference>
<dbReference type="GO" id="GO:0005634">
    <property type="term" value="C:nucleus"/>
    <property type="evidence" value="ECO:0007669"/>
    <property type="project" value="UniProtKB-SubCell"/>
</dbReference>
<evidence type="ECO:0000256" key="1">
    <source>
        <dbReference type="ARBA" id="ARBA00004123"/>
    </source>
</evidence>
<evidence type="ECO:0000256" key="11">
    <source>
        <dbReference type="PROSITE-ProRule" id="PRU00464"/>
    </source>
</evidence>
<comment type="caution">
    <text evidence="11">Lacks conserved residue(s) required for the propagation of feature annotation.</text>
</comment>
<keyword evidence="15" id="KW-1185">Reference proteome</keyword>
<evidence type="ECO:0000259" key="12">
    <source>
        <dbReference type="PROSITE" id="PS50157"/>
    </source>
</evidence>
<dbReference type="InterPro" id="IPR013087">
    <property type="entry name" value="Znf_C2H2_type"/>
</dbReference>
<keyword evidence="9" id="KW-0539">Nucleus</keyword>
<keyword evidence="5" id="KW-0378">Hydrolase</keyword>